<sequence>MSSTWISLYFITNLGLTLYNKGVLIHFPFPYTLTALHALCGSLGGRLLVEHGAYRPKRLAFQDEFVLVGFSILYTVNIAVSNLSLGLVTIPFHQVVRAATPMFTMMISYTLLHTRYSSPKLFSLLPVVVGVGFATYGDYYFTAWGLTLTLSGTFLAALKTVVTNILQSTNTGSATSSDLRTVHNSVMLSLRLQMSPLDLLTRMSPLAFIQCAIFAHLSGELQRVRRYSAHEMTAFKMSALLVNGFLAFALNIVSFTANKKVGALSMTVAANVKQVLAIASAIFLFNLSINLVNAIGISLTILGGAAYGYVDYYERQHAGPPKKS</sequence>
<keyword evidence="2 5" id="KW-0812">Transmembrane</keyword>
<dbReference type="GO" id="GO:0016020">
    <property type="term" value="C:membrane"/>
    <property type="evidence" value="ECO:0007669"/>
    <property type="project" value="UniProtKB-SubCell"/>
</dbReference>
<dbReference type="InterPro" id="IPR050186">
    <property type="entry name" value="TPT_transporter"/>
</dbReference>
<dbReference type="AlphaFoldDB" id="A0A4Y7PYC5"/>
<evidence type="ECO:0000256" key="5">
    <source>
        <dbReference type="SAM" id="Phobius"/>
    </source>
</evidence>
<proteinExistence type="predicted"/>
<evidence type="ECO:0000313" key="7">
    <source>
        <dbReference type="EMBL" id="TDL19540.1"/>
    </source>
</evidence>
<keyword evidence="8" id="KW-1185">Reference proteome</keyword>
<organism evidence="7 8">
    <name type="scientific">Rickenella mellea</name>
    <dbReference type="NCBI Taxonomy" id="50990"/>
    <lineage>
        <taxon>Eukaryota</taxon>
        <taxon>Fungi</taxon>
        <taxon>Dikarya</taxon>
        <taxon>Basidiomycota</taxon>
        <taxon>Agaricomycotina</taxon>
        <taxon>Agaricomycetes</taxon>
        <taxon>Hymenochaetales</taxon>
        <taxon>Rickenellaceae</taxon>
        <taxon>Rickenella</taxon>
    </lineage>
</organism>
<dbReference type="EMBL" id="ML170196">
    <property type="protein sequence ID" value="TDL19540.1"/>
    <property type="molecule type" value="Genomic_DNA"/>
</dbReference>
<feature type="domain" description="Sugar phosphate transporter" evidence="6">
    <location>
        <begin position="6"/>
        <end position="307"/>
    </location>
</feature>
<evidence type="ECO:0000259" key="6">
    <source>
        <dbReference type="Pfam" id="PF03151"/>
    </source>
</evidence>
<evidence type="ECO:0000256" key="2">
    <source>
        <dbReference type="ARBA" id="ARBA00022692"/>
    </source>
</evidence>
<protein>
    <submittedName>
        <fullName evidence="7">TPT-domain-containing protein</fullName>
    </submittedName>
</protein>
<dbReference type="PANTHER" id="PTHR11132">
    <property type="entry name" value="SOLUTE CARRIER FAMILY 35"/>
    <property type="match status" value="1"/>
</dbReference>
<dbReference type="Proteomes" id="UP000294933">
    <property type="component" value="Unassembled WGS sequence"/>
</dbReference>
<dbReference type="InterPro" id="IPR004853">
    <property type="entry name" value="Sugar_P_trans_dom"/>
</dbReference>
<feature type="transmembrane region" description="Helical" evidence="5">
    <location>
        <begin position="238"/>
        <end position="257"/>
    </location>
</feature>
<gene>
    <name evidence="7" type="ORF">BD410DRAFT_727134</name>
</gene>
<dbReference type="OrthoDB" id="10261634at2759"/>
<reference evidence="7 8" key="1">
    <citation type="submission" date="2018-06" db="EMBL/GenBank/DDBJ databases">
        <title>A transcriptomic atlas of mushroom development highlights an independent origin of complex multicellularity.</title>
        <authorList>
            <consortium name="DOE Joint Genome Institute"/>
            <person name="Krizsan K."/>
            <person name="Almasi E."/>
            <person name="Merenyi Z."/>
            <person name="Sahu N."/>
            <person name="Viragh M."/>
            <person name="Koszo T."/>
            <person name="Mondo S."/>
            <person name="Kiss B."/>
            <person name="Balint B."/>
            <person name="Kues U."/>
            <person name="Barry K."/>
            <person name="Hegedus J.C."/>
            <person name="Henrissat B."/>
            <person name="Johnson J."/>
            <person name="Lipzen A."/>
            <person name="Ohm R."/>
            <person name="Nagy I."/>
            <person name="Pangilinan J."/>
            <person name="Yan J."/>
            <person name="Xiong Y."/>
            <person name="Grigoriev I.V."/>
            <person name="Hibbett D.S."/>
            <person name="Nagy L.G."/>
        </authorList>
    </citation>
    <scope>NUCLEOTIDE SEQUENCE [LARGE SCALE GENOMIC DNA]</scope>
    <source>
        <strain evidence="7 8">SZMC22713</strain>
    </source>
</reference>
<evidence type="ECO:0000256" key="3">
    <source>
        <dbReference type="ARBA" id="ARBA00022989"/>
    </source>
</evidence>
<feature type="transmembrane region" description="Helical" evidence="5">
    <location>
        <begin position="94"/>
        <end position="112"/>
    </location>
</feature>
<feature type="transmembrane region" description="Helical" evidence="5">
    <location>
        <begin position="65"/>
        <end position="88"/>
    </location>
</feature>
<evidence type="ECO:0000256" key="1">
    <source>
        <dbReference type="ARBA" id="ARBA00004141"/>
    </source>
</evidence>
<evidence type="ECO:0000313" key="8">
    <source>
        <dbReference type="Proteomes" id="UP000294933"/>
    </source>
</evidence>
<dbReference type="Pfam" id="PF03151">
    <property type="entry name" value="TPT"/>
    <property type="match status" value="1"/>
</dbReference>
<comment type="subcellular location">
    <subcellularLocation>
        <location evidence="1">Membrane</location>
        <topology evidence="1">Multi-pass membrane protein</topology>
    </subcellularLocation>
</comment>
<accession>A0A4Y7PYC5</accession>
<keyword evidence="4 5" id="KW-0472">Membrane</keyword>
<name>A0A4Y7PYC5_9AGAM</name>
<dbReference type="VEuPathDB" id="FungiDB:BD410DRAFT_727134"/>
<evidence type="ECO:0000256" key="4">
    <source>
        <dbReference type="ARBA" id="ARBA00023136"/>
    </source>
</evidence>
<keyword evidence="3 5" id="KW-1133">Transmembrane helix</keyword>